<evidence type="ECO:0000313" key="3">
    <source>
        <dbReference type="Proteomes" id="UP000094056"/>
    </source>
</evidence>
<accession>A0A1E3XA08</accession>
<gene>
    <name evidence="2" type="ORF">SCARUB_02476</name>
</gene>
<dbReference type="PATRIC" id="fig|1872076.5.peg.2922"/>
<dbReference type="GO" id="GO:0006313">
    <property type="term" value="P:DNA transposition"/>
    <property type="evidence" value="ECO:0007669"/>
    <property type="project" value="InterPro"/>
</dbReference>
<proteinExistence type="predicted"/>
<sequence>MQEETYKVYQHNPPHLFIPNTKYFITGATYLKKGFLASKDGKIRLLNSIKKGCEKYHWTLEDWVILDNHYHLMLNAPNTANTLSKMINEVHKFTAIWLKKNLLELKEEKRIFYNYWDSCITYETSYCARLNYIYFNPVKHGYVEEASNYMWGSYTFRLKEEFDYLDMIREKYPWDKVVVKDDF</sequence>
<comment type="caution">
    <text evidence="2">The sequence shown here is derived from an EMBL/GenBank/DDBJ whole genome shotgun (WGS) entry which is preliminary data.</text>
</comment>
<dbReference type="EMBL" id="MAYW01000064">
    <property type="protein sequence ID" value="ODS32409.1"/>
    <property type="molecule type" value="Genomic_DNA"/>
</dbReference>
<evidence type="ECO:0000259" key="1">
    <source>
        <dbReference type="SMART" id="SM01321"/>
    </source>
</evidence>
<dbReference type="NCBIfam" id="NF047646">
    <property type="entry name" value="REP_Tyr_transpos"/>
    <property type="match status" value="1"/>
</dbReference>
<evidence type="ECO:0000313" key="2">
    <source>
        <dbReference type="EMBL" id="ODS32409.1"/>
    </source>
</evidence>
<organism evidence="2 3">
    <name type="scientific">Candidatus Scalindua rubra</name>
    <dbReference type="NCBI Taxonomy" id="1872076"/>
    <lineage>
        <taxon>Bacteria</taxon>
        <taxon>Pseudomonadati</taxon>
        <taxon>Planctomycetota</taxon>
        <taxon>Candidatus Brocadiia</taxon>
        <taxon>Candidatus Brocadiales</taxon>
        <taxon>Candidatus Scalinduaceae</taxon>
        <taxon>Candidatus Scalindua</taxon>
    </lineage>
</organism>
<dbReference type="Pfam" id="PF01797">
    <property type="entry name" value="Y1_Tnp"/>
    <property type="match status" value="1"/>
</dbReference>
<dbReference type="InterPro" id="IPR052715">
    <property type="entry name" value="RAYT_transposase"/>
</dbReference>
<dbReference type="Proteomes" id="UP000094056">
    <property type="component" value="Unassembled WGS sequence"/>
</dbReference>
<reference evidence="2 3" key="1">
    <citation type="submission" date="2016-07" db="EMBL/GenBank/DDBJ databases">
        <title>Draft genome of Scalindua rubra, obtained from a brine-seawater interface in the Red Sea, sheds light on salt adaptation in anammox bacteria.</title>
        <authorList>
            <person name="Speth D.R."/>
            <person name="Lagkouvardos I."/>
            <person name="Wang Y."/>
            <person name="Qian P.-Y."/>
            <person name="Dutilh B.E."/>
            <person name="Jetten M.S."/>
        </authorList>
    </citation>
    <scope>NUCLEOTIDE SEQUENCE [LARGE SCALE GENOMIC DNA]</scope>
    <source>
        <strain evidence="2">BSI-1</strain>
    </source>
</reference>
<name>A0A1E3XA08_9BACT</name>
<dbReference type="InterPro" id="IPR002686">
    <property type="entry name" value="Transposase_17"/>
</dbReference>
<dbReference type="PANTHER" id="PTHR36966:SF1">
    <property type="entry name" value="REP-ASSOCIATED TYROSINE TRANSPOSASE"/>
    <property type="match status" value="1"/>
</dbReference>
<dbReference type="GO" id="GO:0043565">
    <property type="term" value="F:sequence-specific DNA binding"/>
    <property type="evidence" value="ECO:0007669"/>
    <property type="project" value="TreeGrafter"/>
</dbReference>
<feature type="domain" description="Transposase IS200-like" evidence="1">
    <location>
        <begin position="18"/>
        <end position="136"/>
    </location>
</feature>
<dbReference type="SMART" id="SM01321">
    <property type="entry name" value="Y1_Tnp"/>
    <property type="match status" value="1"/>
</dbReference>
<dbReference type="SUPFAM" id="SSF143422">
    <property type="entry name" value="Transposase IS200-like"/>
    <property type="match status" value="1"/>
</dbReference>
<dbReference type="InterPro" id="IPR036515">
    <property type="entry name" value="Transposase_17_sf"/>
</dbReference>
<dbReference type="Gene3D" id="3.30.70.1290">
    <property type="entry name" value="Transposase IS200-like"/>
    <property type="match status" value="1"/>
</dbReference>
<dbReference type="GO" id="GO:0004803">
    <property type="term" value="F:transposase activity"/>
    <property type="evidence" value="ECO:0007669"/>
    <property type="project" value="InterPro"/>
</dbReference>
<protein>
    <recommendedName>
        <fullName evidence="1">Transposase IS200-like domain-containing protein</fullName>
    </recommendedName>
</protein>
<dbReference type="PANTHER" id="PTHR36966">
    <property type="entry name" value="REP-ASSOCIATED TYROSINE TRANSPOSASE"/>
    <property type="match status" value="1"/>
</dbReference>
<dbReference type="AlphaFoldDB" id="A0A1E3XA08"/>